<keyword evidence="4" id="KW-0808">Transferase</keyword>
<dbReference type="PANTHER" id="PTHR33240">
    <property type="entry name" value="OS08G0508500 PROTEIN"/>
    <property type="match status" value="1"/>
</dbReference>
<dbReference type="InterPro" id="IPR041577">
    <property type="entry name" value="RT_RNaseH_2"/>
</dbReference>
<dbReference type="PANTHER" id="PTHR33240:SF15">
    <property type="entry name" value="GAG-PRO-LIKE PROTEIN"/>
    <property type="match status" value="1"/>
</dbReference>
<dbReference type="EMBL" id="BQNB010017199">
    <property type="protein sequence ID" value="GJT60432.1"/>
    <property type="molecule type" value="Genomic_DNA"/>
</dbReference>
<dbReference type="Gene3D" id="3.30.70.270">
    <property type="match status" value="1"/>
</dbReference>
<feature type="domain" description="Reverse transcriptase/retrotransposon-derived protein RNase H-like" evidence="3">
    <location>
        <begin position="554"/>
        <end position="618"/>
    </location>
</feature>
<dbReference type="InterPro" id="IPR005162">
    <property type="entry name" value="Retrotrans_gag_dom"/>
</dbReference>
<name>A0ABQ5FCF7_9ASTR</name>
<feature type="compositionally biased region" description="Basic and acidic residues" evidence="1">
    <location>
        <begin position="37"/>
        <end position="46"/>
    </location>
</feature>
<proteinExistence type="predicted"/>
<keyword evidence="4" id="KW-0695">RNA-directed DNA polymerase</keyword>
<evidence type="ECO:0000259" key="2">
    <source>
        <dbReference type="Pfam" id="PF03732"/>
    </source>
</evidence>
<dbReference type="Pfam" id="PF03732">
    <property type="entry name" value="Retrotrans_gag"/>
    <property type="match status" value="1"/>
</dbReference>
<feature type="domain" description="Retrotransposon gag" evidence="2">
    <location>
        <begin position="204"/>
        <end position="275"/>
    </location>
</feature>
<accession>A0ABQ5FCF7</accession>
<evidence type="ECO:0000313" key="4">
    <source>
        <dbReference type="EMBL" id="GJT60432.1"/>
    </source>
</evidence>
<evidence type="ECO:0000256" key="1">
    <source>
        <dbReference type="SAM" id="MobiDB-lite"/>
    </source>
</evidence>
<evidence type="ECO:0000259" key="3">
    <source>
        <dbReference type="Pfam" id="PF17919"/>
    </source>
</evidence>
<sequence length="620" mass="69640">MAEETLPTIPLSTPDEGPSKSDPKEPPVGANISDPAIEDHTPDRSLENTSGDPVVHNFEKINAMYSSFSTKRKEVNPTPAYNNDDHPVLELWRSDSEGSPEEAIRQAPKETTLQAKPSKKSRFTTENLNNLPKQRPVSNANFYNKPFTFTEMQKDVCNLMASPFTSRIRDYDMPDRLKVPTNLKTYDRMSDPDDHLTVFMGTMDEINNFYELRDRFRANFLQQRRFQKTQAEILGIRQRSNESLRDYLGRFGKETLHMTDRSDGMMTGAFISGLRLGRSGHLSQLAKGAKTQNSSQNPTSSSTVEKGKNQTDWKQKVVAHKAGNEVLMIGERWYSPHYQENGLRHITDISFTSDDPVPDHCRGDDPLVIKVEIGGCIIHRIYVDGVSSAEIMYEHCFLQLDNETKASLRLPTSPLVGFSGQVLWPLGVITAPFTFSDYMGKGSKAITMDFMVVRAPSPYNVILGRPGMRQLGAIASTIHSLIKFSLESSIAIIRGDVPHQSRCIQISRKRTIREVQSLNGKLAALVRFLARSAEKSLPFFKTLKGCIEKRDFWWSQEAEGAFQKLKQHLQSLSALIVPIPGETLTLYLAASHETVSSVLVAEREGIQRPIYFVSKALQGP</sequence>
<dbReference type="InterPro" id="IPR043502">
    <property type="entry name" value="DNA/RNA_pol_sf"/>
</dbReference>
<evidence type="ECO:0000313" key="5">
    <source>
        <dbReference type="Proteomes" id="UP001151760"/>
    </source>
</evidence>
<feature type="region of interest" description="Disordered" evidence="1">
    <location>
        <begin position="283"/>
        <end position="312"/>
    </location>
</feature>
<feature type="region of interest" description="Disordered" evidence="1">
    <location>
        <begin position="95"/>
        <end position="122"/>
    </location>
</feature>
<comment type="caution">
    <text evidence="4">The sequence shown here is derived from an EMBL/GenBank/DDBJ whole genome shotgun (WGS) entry which is preliminary data.</text>
</comment>
<reference evidence="4" key="2">
    <citation type="submission" date="2022-01" db="EMBL/GenBank/DDBJ databases">
        <authorList>
            <person name="Yamashiro T."/>
            <person name="Shiraishi A."/>
            <person name="Satake H."/>
            <person name="Nakayama K."/>
        </authorList>
    </citation>
    <scope>NUCLEOTIDE SEQUENCE</scope>
</reference>
<feature type="region of interest" description="Disordered" evidence="1">
    <location>
        <begin position="1"/>
        <end position="55"/>
    </location>
</feature>
<dbReference type="CDD" id="cd00303">
    <property type="entry name" value="retropepsin_like"/>
    <property type="match status" value="1"/>
</dbReference>
<feature type="compositionally biased region" description="Low complexity" evidence="1">
    <location>
        <begin position="291"/>
        <end position="303"/>
    </location>
</feature>
<dbReference type="InterPro" id="IPR043128">
    <property type="entry name" value="Rev_trsase/Diguanyl_cyclase"/>
</dbReference>
<organism evidence="4 5">
    <name type="scientific">Tanacetum coccineum</name>
    <dbReference type="NCBI Taxonomy" id="301880"/>
    <lineage>
        <taxon>Eukaryota</taxon>
        <taxon>Viridiplantae</taxon>
        <taxon>Streptophyta</taxon>
        <taxon>Embryophyta</taxon>
        <taxon>Tracheophyta</taxon>
        <taxon>Spermatophyta</taxon>
        <taxon>Magnoliopsida</taxon>
        <taxon>eudicotyledons</taxon>
        <taxon>Gunneridae</taxon>
        <taxon>Pentapetalae</taxon>
        <taxon>asterids</taxon>
        <taxon>campanulids</taxon>
        <taxon>Asterales</taxon>
        <taxon>Asteraceae</taxon>
        <taxon>Asteroideae</taxon>
        <taxon>Anthemideae</taxon>
        <taxon>Anthemidinae</taxon>
        <taxon>Tanacetum</taxon>
    </lineage>
</organism>
<keyword evidence="5" id="KW-1185">Reference proteome</keyword>
<dbReference type="Pfam" id="PF17919">
    <property type="entry name" value="RT_RNaseH_2"/>
    <property type="match status" value="1"/>
</dbReference>
<reference evidence="4" key="1">
    <citation type="journal article" date="2022" name="Int. J. Mol. Sci.">
        <title>Draft Genome of Tanacetum Coccineum: Genomic Comparison of Closely Related Tanacetum-Family Plants.</title>
        <authorList>
            <person name="Yamashiro T."/>
            <person name="Shiraishi A."/>
            <person name="Nakayama K."/>
            <person name="Satake H."/>
        </authorList>
    </citation>
    <scope>NUCLEOTIDE SEQUENCE</scope>
</reference>
<dbReference type="SUPFAM" id="SSF56672">
    <property type="entry name" value="DNA/RNA polymerases"/>
    <property type="match status" value="1"/>
</dbReference>
<gene>
    <name evidence="4" type="ORF">Tco_1003965</name>
</gene>
<dbReference type="Proteomes" id="UP001151760">
    <property type="component" value="Unassembled WGS sequence"/>
</dbReference>
<keyword evidence="4" id="KW-0548">Nucleotidyltransferase</keyword>
<feature type="compositionally biased region" description="Basic and acidic residues" evidence="1">
    <location>
        <begin position="95"/>
        <end position="108"/>
    </location>
</feature>
<protein>
    <submittedName>
        <fullName evidence="4">Reverse transcriptase domain-containing protein</fullName>
    </submittedName>
</protein>
<dbReference type="GO" id="GO:0003964">
    <property type="term" value="F:RNA-directed DNA polymerase activity"/>
    <property type="evidence" value="ECO:0007669"/>
    <property type="project" value="UniProtKB-KW"/>
</dbReference>